<comment type="caution">
    <text evidence="1">The sequence shown here is derived from an EMBL/GenBank/DDBJ whole genome shotgun (WGS) entry which is preliminary data.</text>
</comment>
<gene>
    <name evidence="1" type="ORF">LCGC14_2042290</name>
</gene>
<name>A0A0F9ERD0_9ZZZZ</name>
<sequence>MDNIETSEVKILANQCLRFKWIENQYLNLNRILTPCAFCLADGDLNNRCTTCRIPIILCNNKGTKGFIGFLYLLYKNCFLREIKSEYYNLIRESLICISKIGNISLEIESKIRCHIRKEFPYY</sequence>
<organism evidence="1">
    <name type="scientific">marine sediment metagenome</name>
    <dbReference type="NCBI Taxonomy" id="412755"/>
    <lineage>
        <taxon>unclassified sequences</taxon>
        <taxon>metagenomes</taxon>
        <taxon>ecological metagenomes</taxon>
    </lineage>
</organism>
<protein>
    <submittedName>
        <fullName evidence="1">Uncharacterized protein</fullName>
    </submittedName>
</protein>
<dbReference type="EMBL" id="LAZR01023965">
    <property type="protein sequence ID" value="KKL76698.1"/>
    <property type="molecule type" value="Genomic_DNA"/>
</dbReference>
<accession>A0A0F9ERD0</accession>
<dbReference type="AlphaFoldDB" id="A0A0F9ERD0"/>
<reference evidence="1" key="1">
    <citation type="journal article" date="2015" name="Nature">
        <title>Complex archaea that bridge the gap between prokaryotes and eukaryotes.</title>
        <authorList>
            <person name="Spang A."/>
            <person name="Saw J.H."/>
            <person name="Jorgensen S.L."/>
            <person name="Zaremba-Niedzwiedzka K."/>
            <person name="Martijn J."/>
            <person name="Lind A.E."/>
            <person name="van Eijk R."/>
            <person name="Schleper C."/>
            <person name="Guy L."/>
            <person name="Ettema T.J."/>
        </authorList>
    </citation>
    <scope>NUCLEOTIDE SEQUENCE</scope>
</reference>
<proteinExistence type="predicted"/>
<evidence type="ECO:0000313" key="1">
    <source>
        <dbReference type="EMBL" id="KKL76698.1"/>
    </source>
</evidence>